<comment type="subcellular location">
    <subcellularLocation>
        <location evidence="1">Endoplasmic reticulum</location>
    </subcellularLocation>
</comment>
<dbReference type="GO" id="GO:0097466">
    <property type="term" value="P:ubiquitin-dependent glycoprotein ERAD pathway"/>
    <property type="evidence" value="ECO:0007669"/>
    <property type="project" value="EnsemblFungi"/>
</dbReference>
<dbReference type="GO" id="GO:0044322">
    <property type="term" value="C:endoplasmic reticulum quality control compartment"/>
    <property type="evidence" value="ECO:0007669"/>
    <property type="project" value="GOC"/>
</dbReference>
<dbReference type="InterPro" id="IPR036026">
    <property type="entry name" value="Seven-hairpin_glycosidases"/>
</dbReference>
<evidence type="ECO:0000256" key="2">
    <source>
        <dbReference type="ARBA" id="ARBA00007658"/>
    </source>
</evidence>
<reference evidence="10" key="1">
    <citation type="submission" date="2016-05" db="EMBL/GenBank/DDBJ databases">
        <title>Comparative genomics of biotechnologically important yeasts.</title>
        <authorList>
            <consortium name="DOE Joint Genome Institute"/>
            <person name="Riley R."/>
            <person name="Haridas S."/>
            <person name="Wolfe K.H."/>
            <person name="Lopes M.R."/>
            <person name="Hittinger C.T."/>
            <person name="Goker M."/>
            <person name="Salamov A."/>
            <person name="Wisecaver J."/>
            <person name="Long T.M."/>
            <person name="Aerts A.L."/>
            <person name="Barry K."/>
            <person name="Choi C."/>
            <person name="Clum A."/>
            <person name="Coughlan A.Y."/>
            <person name="Deshpande S."/>
            <person name="Douglass A.P."/>
            <person name="Hanson S.J."/>
            <person name="Klenk H.-P."/>
            <person name="Labutti K."/>
            <person name="Lapidus A."/>
            <person name="Lindquist E."/>
            <person name="Lipzen A."/>
            <person name="Meier-Kolthoff J.P."/>
            <person name="Ohm R.A."/>
            <person name="Otillar R.P."/>
            <person name="Pangilinan J."/>
            <person name="Peng Y."/>
            <person name="Rokas A."/>
            <person name="Rosa C.A."/>
            <person name="Scheuner C."/>
            <person name="Sibirny A.A."/>
            <person name="Slot J.C."/>
            <person name="Stielow J.B."/>
            <person name="Sun H."/>
            <person name="Kurtzman C.P."/>
            <person name="Blackwell M."/>
            <person name="Grigoriev I.V."/>
            <person name="Jeffries T.W."/>
        </authorList>
    </citation>
    <scope>NUCLEOTIDE SEQUENCE [LARGE SCALE GENOMIC DNA]</scope>
    <source>
        <strain evidence="10">NRRL Y-17324</strain>
    </source>
</reference>
<dbReference type="GO" id="GO:0005975">
    <property type="term" value="P:carbohydrate metabolic process"/>
    <property type="evidence" value="ECO:0007669"/>
    <property type="project" value="InterPro"/>
</dbReference>
<dbReference type="InterPro" id="IPR001382">
    <property type="entry name" value="Glyco_hydro_47"/>
</dbReference>
<dbReference type="GO" id="GO:0106055">
    <property type="term" value="C:mannosyl-oligosaccharide 1,2-alpha-mannosidase complex"/>
    <property type="evidence" value="ECO:0007669"/>
    <property type="project" value="EnsemblFungi"/>
</dbReference>
<evidence type="ECO:0000256" key="4">
    <source>
        <dbReference type="ARBA" id="ARBA00023180"/>
    </source>
</evidence>
<dbReference type="PANTHER" id="PTHR45679">
    <property type="entry name" value="ER DEGRADATION-ENHANCING ALPHA-MANNOSIDASE-LIKE PROTEIN 2"/>
    <property type="match status" value="1"/>
</dbReference>
<evidence type="ECO:0000256" key="3">
    <source>
        <dbReference type="ARBA" id="ARBA00022824"/>
    </source>
</evidence>
<dbReference type="PRINTS" id="PR00747">
    <property type="entry name" value="GLYHDRLASE47"/>
</dbReference>
<gene>
    <name evidence="9" type="ORF">CANTADRAFT_21077</name>
</gene>
<evidence type="ECO:0000256" key="1">
    <source>
        <dbReference type="ARBA" id="ARBA00004240"/>
    </source>
</evidence>
<feature type="active site" description="Proton donor" evidence="5">
    <location>
        <position position="382"/>
    </location>
</feature>
<keyword evidence="10" id="KW-1185">Reference proteome</keyword>
<feature type="active site" evidence="5">
    <location>
        <position position="282"/>
    </location>
</feature>
<evidence type="ECO:0000256" key="5">
    <source>
        <dbReference type="PIRSR" id="PIRSR601382-1"/>
    </source>
</evidence>
<dbReference type="AlphaFoldDB" id="A0A1E4SJW1"/>
<comment type="similarity">
    <text evidence="2 7">Belongs to the glycosyl hydrolase 47 family.</text>
</comment>
<keyword evidence="7 9" id="KW-0378">Hydrolase</keyword>
<keyword evidence="6" id="KW-0106">Calcium</keyword>
<sequence length="829" mass="95564">MLHRLYWLALTWLILPSVTCHQFNSSFTPDHIHYLQNETKELFKFGWNAYIQHGFPADEVRPLTCESYGPDYNDVDNTIRNDAMGNVSLTVLDNLDSLIILEQWDELEDMLTYLKSNMDLFEQDTVVQVFELSIRSLGGLLSAHLLLSDTPHASHHNGRFHQLSKDYDGFLLDLAHDLGKRLIPTYKTSTHVPVPRVNLARGIKGVPSKLQKDACTAGATTPVLEFTLLSKLTGDPQFEYYSQLTFWKLWSSKLALNLLPMTIDPLSNLWKDALTGIGASIDSFYEYSAKAAIIFDDDYMWSVFKTSYKALLIHLAQGGGYRDGSMIFSNVGINDGIVFSDWIDSLGAFWAGLQVLTGQVTDAIKTHIVYLKIWNYFELIPERWVYTHGDNINVTSNDSIRLEWYPLRPEFIESTYYLYRATRDPMYLQVGERILNLYKTKFKAKCGFSGIQDIRTGARQNRMETFVLGETLKYLYLLFDTKDENFLHSKSMNGKNWIFSTEAHPLWYHKGLKSKSQKELVKEDIIKVKKRPFRSMLSKVQRHNLNLLDSDDKSFYRNISLPLVADFALPQSQNYIKKIDPFQQKFDTCEINPFQKLIDSKNSFMISGYYAWDYLFESDYSYEKSLKKPHYLSNSSLDGSYVELTKSFYDKYTMFSNKDEREHFLQCPRPKTSEEFTVMIGDISGITQVEVSKLVYNESVSRNDSDLLLLEKDLWVPELQSLKVTFERLNVGKVDSDNELLQQDYIESLYLEKYGTTGECAVTERYNNQQEESALRINKLNGVSVYPGSIVWTLPFEVQGKNPVASISSNGRVILQGEVIENLMVWYGD</sequence>
<keyword evidence="6" id="KW-0479">Metal-binding</keyword>
<proteinExistence type="inferred from homology"/>
<dbReference type="GO" id="GO:0005509">
    <property type="term" value="F:calcium ion binding"/>
    <property type="evidence" value="ECO:0007669"/>
    <property type="project" value="InterPro"/>
</dbReference>
<name>A0A1E4SJW1_9ASCO</name>
<keyword evidence="3" id="KW-0256">Endoplasmic reticulum</keyword>
<dbReference type="GO" id="GO:0016020">
    <property type="term" value="C:membrane"/>
    <property type="evidence" value="ECO:0007669"/>
    <property type="project" value="InterPro"/>
</dbReference>
<dbReference type="InterPro" id="IPR044674">
    <property type="entry name" value="EDEM1/2/3"/>
</dbReference>
<protein>
    <recommendedName>
        <fullName evidence="7">alpha-1,2-Mannosidase</fullName>
        <ecNumber evidence="7">3.2.1.-</ecNumber>
    </recommendedName>
</protein>
<dbReference type="GO" id="GO:1904380">
    <property type="term" value="P:endoplasmic reticulum mannose trimming"/>
    <property type="evidence" value="ECO:0007669"/>
    <property type="project" value="EnsemblFungi"/>
</dbReference>
<evidence type="ECO:0000313" key="9">
    <source>
        <dbReference type="EMBL" id="ODV79789.1"/>
    </source>
</evidence>
<organism evidence="9 10">
    <name type="scientific">Suhomyces tanzawaensis NRRL Y-17324</name>
    <dbReference type="NCBI Taxonomy" id="984487"/>
    <lineage>
        <taxon>Eukaryota</taxon>
        <taxon>Fungi</taxon>
        <taxon>Dikarya</taxon>
        <taxon>Ascomycota</taxon>
        <taxon>Saccharomycotina</taxon>
        <taxon>Pichiomycetes</taxon>
        <taxon>Debaryomycetaceae</taxon>
        <taxon>Suhomyces</taxon>
    </lineage>
</organism>
<evidence type="ECO:0000313" key="10">
    <source>
        <dbReference type="Proteomes" id="UP000094285"/>
    </source>
</evidence>
<evidence type="ECO:0000256" key="6">
    <source>
        <dbReference type="PIRSR" id="PIRSR601382-2"/>
    </source>
</evidence>
<dbReference type="Gene3D" id="1.50.10.10">
    <property type="match status" value="1"/>
</dbReference>
<dbReference type="InterPro" id="IPR012341">
    <property type="entry name" value="6hp_glycosidase-like_sf"/>
</dbReference>
<dbReference type="PANTHER" id="PTHR45679:SF5">
    <property type="entry name" value="ER DEGRADATION-ENHANCING ALPHA-MANNOSIDASE-LIKE PROTEIN 1"/>
    <property type="match status" value="1"/>
</dbReference>
<keyword evidence="4" id="KW-0325">Glycoprotein</keyword>
<keyword evidence="8" id="KW-0732">Signal</keyword>
<accession>A0A1E4SJW1</accession>
<dbReference type="EMBL" id="KV453911">
    <property type="protein sequence ID" value="ODV79789.1"/>
    <property type="molecule type" value="Genomic_DNA"/>
</dbReference>
<dbReference type="OrthoDB" id="8118055at2759"/>
<feature type="active site" evidence="5">
    <location>
        <position position="410"/>
    </location>
</feature>
<feature type="chain" id="PRO_5009162803" description="alpha-1,2-Mannosidase" evidence="8">
    <location>
        <begin position="21"/>
        <end position="829"/>
    </location>
</feature>
<dbReference type="GO" id="GO:0030246">
    <property type="term" value="F:carbohydrate binding"/>
    <property type="evidence" value="ECO:0007669"/>
    <property type="project" value="EnsemblFungi"/>
</dbReference>
<dbReference type="GeneID" id="30980792"/>
<dbReference type="Proteomes" id="UP000094285">
    <property type="component" value="Unassembled WGS sequence"/>
</dbReference>
<evidence type="ECO:0000256" key="7">
    <source>
        <dbReference type="RuleBase" id="RU361193"/>
    </source>
</evidence>
<keyword evidence="7" id="KW-0326">Glycosidase</keyword>
<feature type="binding site" evidence="6">
    <location>
        <position position="501"/>
    </location>
    <ligand>
        <name>Ca(2+)</name>
        <dbReference type="ChEBI" id="CHEBI:29108"/>
    </ligand>
</feature>
<dbReference type="RefSeq" id="XP_020064911.1">
    <property type="nucleotide sequence ID" value="XM_020206655.1"/>
</dbReference>
<dbReference type="Pfam" id="PF01532">
    <property type="entry name" value="Glyco_hydro_47"/>
    <property type="match status" value="1"/>
</dbReference>
<dbReference type="GO" id="GO:0004571">
    <property type="term" value="F:mannosyl-oligosaccharide 1,2-alpha-mannosidase activity"/>
    <property type="evidence" value="ECO:0007669"/>
    <property type="project" value="EnsemblFungi"/>
</dbReference>
<feature type="signal peptide" evidence="8">
    <location>
        <begin position="1"/>
        <end position="20"/>
    </location>
</feature>
<dbReference type="STRING" id="984487.A0A1E4SJW1"/>
<dbReference type="EC" id="3.2.1.-" evidence="7"/>
<dbReference type="GO" id="GO:1900103">
    <property type="term" value="P:positive regulation of endoplasmic reticulum unfolded protein response"/>
    <property type="evidence" value="ECO:0007669"/>
    <property type="project" value="EnsemblFungi"/>
</dbReference>
<comment type="cofactor">
    <cofactor evidence="6">
        <name>Ca(2+)</name>
        <dbReference type="ChEBI" id="CHEBI:29108"/>
    </cofactor>
</comment>
<evidence type="ECO:0000256" key="8">
    <source>
        <dbReference type="SAM" id="SignalP"/>
    </source>
</evidence>
<dbReference type="SUPFAM" id="SSF48225">
    <property type="entry name" value="Seven-hairpin glycosidases"/>
    <property type="match status" value="1"/>
</dbReference>
<feature type="active site" description="Proton donor" evidence="5">
    <location>
        <position position="131"/>
    </location>
</feature>